<sequence>MKKLELLGLGPDGETLTLNDAEGNRYILPITDLLRATLRRDKPVVENPSESKRQMTPREIQSYIREGLSVEDVCELSALPASRVNPLAFPIVAEREYTAQLARSFSIGHDSAGLTLEELVASRLVGRGVNPNDITWDSLRKNGEPWTLVAVFVTGDREHRATWHVDLERRLLEALDDEAAWLSETQLPASTGTWRAVNTPPAPVDLVQSEKGHRRHSHRAGGDDREKADGGGGNAPAEAPANARKANGDADAADGRGKADEKGRIEEVLASLDTQRGRVRPMPKVEEDPDYDGAHPPASAPETARDATILSLPRRSTADREQNSAANEQPKPNERAGSGARPDRWGNEPPQKAKGKRSRGKEGKGGKGASAEADGAARGGRSPEGEKGDSKAEQASPDAFAPSERRSDRSKKRRGSRPSMPSWDEIVFGKKD</sequence>
<feature type="compositionally biased region" description="Basic and acidic residues" evidence="1">
    <location>
        <begin position="253"/>
        <end position="267"/>
    </location>
</feature>
<dbReference type="NCBIfam" id="NF040712">
    <property type="entry name" value="SepH"/>
    <property type="match status" value="1"/>
</dbReference>
<feature type="compositionally biased region" description="Low complexity" evidence="1">
    <location>
        <begin position="235"/>
        <end position="245"/>
    </location>
</feature>
<dbReference type="Pfam" id="PF11268">
    <property type="entry name" value="DUF3071"/>
    <property type="match status" value="1"/>
</dbReference>
<dbReference type="RefSeq" id="WP_064231844.1">
    <property type="nucleotide sequence ID" value="NZ_LVZK01000003.1"/>
</dbReference>
<reference evidence="3 4" key="1">
    <citation type="submission" date="2016-04" db="EMBL/GenBank/DDBJ databases">
        <title>Peptidophaga gingivicola gen. nov., sp. nov., isolated from human subgingival plaque.</title>
        <authorList>
            <person name="Beall C.J."/>
            <person name="Mokrzan E.M."/>
            <person name="Griffen A.L."/>
            <person name="Leys E.J."/>
        </authorList>
    </citation>
    <scope>NUCLEOTIDE SEQUENCE [LARGE SCALE GENOMIC DNA]</scope>
    <source>
        <strain evidence="3 4">BA112</strain>
    </source>
</reference>
<feature type="domain" description="DUF3071" evidence="2">
    <location>
        <begin position="1"/>
        <end position="164"/>
    </location>
</feature>
<evidence type="ECO:0000313" key="3">
    <source>
        <dbReference type="EMBL" id="OAP85196.1"/>
    </source>
</evidence>
<protein>
    <recommendedName>
        <fullName evidence="2">DUF3071 domain-containing protein</fullName>
    </recommendedName>
</protein>
<organism evidence="3 4">
    <name type="scientific">Peptidiphaga gingivicola</name>
    <dbReference type="NCBI Taxonomy" id="2741497"/>
    <lineage>
        <taxon>Bacteria</taxon>
        <taxon>Bacillati</taxon>
        <taxon>Actinomycetota</taxon>
        <taxon>Actinomycetes</taxon>
        <taxon>Actinomycetales</taxon>
        <taxon>Actinomycetaceae</taxon>
        <taxon>Peptidiphaga</taxon>
    </lineage>
</organism>
<dbReference type="InterPro" id="IPR021421">
    <property type="entry name" value="DUF3071"/>
</dbReference>
<keyword evidence="4" id="KW-1185">Reference proteome</keyword>
<accession>A0A179B0F4</accession>
<gene>
    <name evidence="3" type="ORF">A4H34_08775</name>
</gene>
<feature type="region of interest" description="Disordered" evidence="1">
    <location>
        <begin position="192"/>
        <end position="432"/>
    </location>
</feature>
<evidence type="ECO:0000259" key="2">
    <source>
        <dbReference type="Pfam" id="PF11268"/>
    </source>
</evidence>
<dbReference type="AlphaFoldDB" id="A0A179B0F4"/>
<dbReference type="Proteomes" id="UP000078368">
    <property type="component" value="Unassembled WGS sequence"/>
</dbReference>
<dbReference type="EMBL" id="LVZK01000003">
    <property type="protein sequence ID" value="OAP85196.1"/>
    <property type="molecule type" value="Genomic_DNA"/>
</dbReference>
<dbReference type="STRING" id="1823756.A4H34_08775"/>
<feature type="compositionally biased region" description="Basic and acidic residues" evidence="1">
    <location>
        <begin position="381"/>
        <end position="392"/>
    </location>
</feature>
<name>A0A179B0F4_9ACTO</name>
<dbReference type="OrthoDB" id="5180791at2"/>
<evidence type="ECO:0000313" key="4">
    <source>
        <dbReference type="Proteomes" id="UP000078368"/>
    </source>
</evidence>
<feature type="compositionally biased region" description="Low complexity" evidence="1">
    <location>
        <begin position="369"/>
        <end position="380"/>
    </location>
</feature>
<proteinExistence type="predicted"/>
<comment type="caution">
    <text evidence="3">The sequence shown here is derived from an EMBL/GenBank/DDBJ whole genome shotgun (WGS) entry which is preliminary data.</text>
</comment>
<evidence type="ECO:0000256" key="1">
    <source>
        <dbReference type="SAM" id="MobiDB-lite"/>
    </source>
</evidence>
<dbReference type="InterPro" id="IPR047682">
    <property type="entry name" value="SepH-like"/>
</dbReference>
<feature type="compositionally biased region" description="Basic and acidic residues" evidence="1">
    <location>
        <begin position="220"/>
        <end position="229"/>
    </location>
</feature>